<dbReference type="InterPro" id="IPR012595">
    <property type="entry name" value="PetM_cyt_b6/f_cplx_su7"/>
</dbReference>
<evidence type="ECO:0000256" key="4">
    <source>
        <dbReference type="ARBA" id="ARBA00022982"/>
    </source>
</evidence>
<evidence type="ECO:0000256" key="1">
    <source>
        <dbReference type="ARBA" id="ARBA00004167"/>
    </source>
</evidence>
<evidence type="ECO:0000256" key="3">
    <source>
        <dbReference type="ARBA" id="ARBA00022692"/>
    </source>
</evidence>
<dbReference type="SUPFAM" id="SSF103441">
    <property type="entry name" value="PetM subunit of the cytochrome b6f complex"/>
    <property type="match status" value="1"/>
</dbReference>
<keyword evidence="2" id="KW-0813">Transport</keyword>
<evidence type="ECO:0000313" key="8">
    <source>
        <dbReference type="EMBL" id="CAL5225522.1"/>
    </source>
</evidence>
<name>A0ABP1G6L7_9CHLO</name>
<evidence type="ECO:0000313" key="9">
    <source>
        <dbReference type="Proteomes" id="UP001497392"/>
    </source>
</evidence>
<keyword evidence="3 7" id="KW-0812">Transmembrane</keyword>
<evidence type="ECO:0000256" key="5">
    <source>
        <dbReference type="ARBA" id="ARBA00022989"/>
    </source>
</evidence>
<proteinExistence type="predicted"/>
<evidence type="ECO:0000256" key="6">
    <source>
        <dbReference type="ARBA" id="ARBA00023136"/>
    </source>
</evidence>
<keyword evidence="5 7" id="KW-1133">Transmembrane helix</keyword>
<organism evidence="8 9">
    <name type="scientific">Coccomyxa viridis</name>
    <dbReference type="NCBI Taxonomy" id="1274662"/>
    <lineage>
        <taxon>Eukaryota</taxon>
        <taxon>Viridiplantae</taxon>
        <taxon>Chlorophyta</taxon>
        <taxon>core chlorophytes</taxon>
        <taxon>Trebouxiophyceae</taxon>
        <taxon>Trebouxiophyceae incertae sedis</taxon>
        <taxon>Coccomyxaceae</taxon>
        <taxon>Coccomyxa</taxon>
    </lineage>
</organism>
<comment type="subcellular location">
    <subcellularLocation>
        <location evidence="1">Membrane</location>
        <topology evidence="1">Single-pass membrane protein</topology>
    </subcellularLocation>
</comment>
<accession>A0ABP1G6L7</accession>
<reference evidence="8 9" key="1">
    <citation type="submission" date="2024-06" db="EMBL/GenBank/DDBJ databases">
        <authorList>
            <person name="Kraege A."/>
            <person name="Thomma B."/>
        </authorList>
    </citation>
    <scope>NUCLEOTIDE SEQUENCE [LARGE SCALE GENOMIC DNA]</scope>
</reference>
<comment type="caution">
    <text evidence="8">The sequence shown here is derived from an EMBL/GenBank/DDBJ whole genome shotgun (WGS) entry which is preliminary data.</text>
</comment>
<dbReference type="Pfam" id="PF08041">
    <property type="entry name" value="PetM"/>
    <property type="match status" value="1"/>
</dbReference>
<gene>
    <name evidence="8" type="primary">g8353</name>
    <name evidence="8" type="ORF">VP750_LOCUS7181</name>
</gene>
<keyword evidence="4" id="KW-0249">Electron transport</keyword>
<sequence>MAASLAGSQACLCTASSARRPVQASAGNFAGLRSRALPLRSAEKQSAIAPISLPNARQSSSRRLSGSTQTSSAVEMYQLADELSYITGVAGVCFAITLVGLAVGFVLLRVEALTEEGKL</sequence>
<keyword evidence="6 7" id="KW-0472">Membrane</keyword>
<evidence type="ECO:0000256" key="2">
    <source>
        <dbReference type="ARBA" id="ARBA00022448"/>
    </source>
</evidence>
<dbReference type="EMBL" id="CAXHTA020000012">
    <property type="protein sequence ID" value="CAL5225522.1"/>
    <property type="molecule type" value="Genomic_DNA"/>
</dbReference>
<protein>
    <submittedName>
        <fullName evidence="8">G8353 protein</fullName>
    </submittedName>
</protein>
<feature type="transmembrane region" description="Helical" evidence="7">
    <location>
        <begin position="85"/>
        <end position="108"/>
    </location>
</feature>
<dbReference type="Proteomes" id="UP001497392">
    <property type="component" value="Unassembled WGS sequence"/>
</dbReference>
<evidence type="ECO:0000256" key="7">
    <source>
        <dbReference type="SAM" id="Phobius"/>
    </source>
</evidence>
<keyword evidence="9" id="KW-1185">Reference proteome</keyword>